<dbReference type="GO" id="GO:0005506">
    <property type="term" value="F:iron ion binding"/>
    <property type="evidence" value="ECO:0007669"/>
    <property type="project" value="InterPro"/>
</dbReference>
<dbReference type="GO" id="GO:0004497">
    <property type="term" value="F:monooxygenase activity"/>
    <property type="evidence" value="ECO:0007669"/>
    <property type="project" value="UniProtKB-KW"/>
</dbReference>
<dbReference type="InterPro" id="IPR001128">
    <property type="entry name" value="Cyt_P450"/>
</dbReference>
<name>H1VP53_COLHI</name>
<evidence type="ECO:0000256" key="3">
    <source>
        <dbReference type="ARBA" id="ARBA00022617"/>
    </source>
</evidence>
<evidence type="ECO:0000256" key="8">
    <source>
        <dbReference type="PIRSR" id="PIRSR602401-1"/>
    </source>
</evidence>
<accession>H1VP53</accession>
<dbReference type="CDD" id="cd11058">
    <property type="entry name" value="CYP60B-like"/>
    <property type="match status" value="1"/>
</dbReference>
<evidence type="ECO:0000256" key="6">
    <source>
        <dbReference type="ARBA" id="ARBA00023004"/>
    </source>
</evidence>
<dbReference type="PANTHER" id="PTHR24305">
    <property type="entry name" value="CYTOCHROME P450"/>
    <property type="match status" value="1"/>
</dbReference>
<dbReference type="GO" id="GO:0016705">
    <property type="term" value="F:oxidoreductase activity, acting on paired donors, with incorporation or reduction of molecular oxygen"/>
    <property type="evidence" value="ECO:0007669"/>
    <property type="project" value="InterPro"/>
</dbReference>
<comment type="cofactor">
    <cofactor evidence="1 8">
        <name>heme</name>
        <dbReference type="ChEBI" id="CHEBI:30413"/>
    </cofactor>
</comment>
<dbReference type="AlphaFoldDB" id="H1VP53"/>
<keyword evidence="6 8" id="KW-0408">Iron</keyword>
<keyword evidence="5" id="KW-0560">Oxidoreductase</keyword>
<dbReference type="EMBL" id="CACQ02005089">
    <property type="protein sequence ID" value="CCF42007.1"/>
    <property type="molecule type" value="Genomic_DNA"/>
</dbReference>
<dbReference type="InterPro" id="IPR050121">
    <property type="entry name" value="Cytochrome_P450_monoxygenase"/>
</dbReference>
<protein>
    <submittedName>
        <fullName evidence="9">Cytochrome P450 ClCP1</fullName>
    </submittedName>
</protein>
<evidence type="ECO:0000256" key="5">
    <source>
        <dbReference type="ARBA" id="ARBA00023002"/>
    </source>
</evidence>
<comment type="similarity">
    <text evidence="2">Belongs to the cytochrome P450 family.</text>
</comment>
<dbReference type="InterPro" id="IPR036396">
    <property type="entry name" value="Cyt_P450_sf"/>
</dbReference>
<dbReference type="HOGENOM" id="CLU_001570_14_7_1"/>
<dbReference type="Gene3D" id="1.10.630.10">
    <property type="entry name" value="Cytochrome P450"/>
    <property type="match status" value="1"/>
</dbReference>
<dbReference type="Pfam" id="PF00067">
    <property type="entry name" value="p450"/>
    <property type="match status" value="1"/>
</dbReference>
<reference evidence="10" key="1">
    <citation type="journal article" date="2012" name="Nat. Genet.">
        <title>Lifestyle transitions in plant pathogenic Colletotrichum fungi deciphered by genome and transcriptome analyses.</title>
        <authorList>
            <person name="O'Connell R.J."/>
            <person name="Thon M.R."/>
            <person name="Hacquard S."/>
            <person name="Amyotte S.G."/>
            <person name="Kleemann J."/>
            <person name="Torres M.F."/>
            <person name="Damm U."/>
            <person name="Buiate E.A."/>
            <person name="Epstein L."/>
            <person name="Alkan N."/>
            <person name="Altmueller J."/>
            <person name="Alvarado-Balderrama L."/>
            <person name="Bauser C.A."/>
            <person name="Becker C."/>
            <person name="Birren B.W."/>
            <person name="Chen Z."/>
            <person name="Choi J."/>
            <person name="Crouch J.A."/>
            <person name="Duvick J.P."/>
            <person name="Farman M.A."/>
            <person name="Gan P."/>
            <person name="Heiman D."/>
            <person name="Henrissat B."/>
            <person name="Howard R.J."/>
            <person name="Kabbage M."/>
            <person name="Koch C."/>
            <person name="Kracher B."/>
            <person name="Kubo Y."/>
            <person name="Law A.D."/>
            <person name="Lebrun M.-H."/>
            <person name="Lee Y.-H."/>
            <person name="Miyara I."/>
            <person name="Moore N."/>
            <person name="Neumann U."/>
            <person name="Nordstroem K."/>
            <person name="Panaccione D.G."/>
            <person name="Panstruga R."/>
            <person name="Place M."/>
            <person name="Proctor R.H."/>
            <person name="Prusky D."/>
            <person name="Rech G."/>
            <person name="Reinhardt R."/>
            <person name="Rollins J.A."/>
            <person name="Rounsley S."/>
            <person name="Schardl C.L."/>
            <person name="Schwartz D.C."/>
            <person name="Shenoy N."/>
            <person name="Shirasu K."/>
            <person name="Sikhakolli U.R."/>
            <person name="Stueber K."/>
            <person name="Sukno S.A."/>
            <person name="Sweigard J.A."/>
            <person name="Takano Y."/>
            <person name="Takahara H."/>
            <person name="Trail F."/>
            <person name="van der Does H.C."/>
            <person name="Voll L.M."/>
            <person name="Will I."/>
            <person name="Young S."/>
            <person name="Zeng Q."/>
            <person name="Zhang J."/>
            <person name="Zhou S."/>
            <person name="Dickman M.B."/>
            <person name="Schulze-Lefert P."/>
            <person name="Ver Loren van Themaat E."/>
            <person name="Ma L.-J."/>
            <person name="Vaillancourt L.J."/>
        </authorList>
    </citation>
    <scope>NUCLEOTIDE SEQUENCE [LARGE SCALE GENOMIC DNA]</scope>
    <source>
        <strain evidence="10">IMI 349063</strain>
    </source>
</reference>
<dbReference type="Proteomes" id="UP000007174">
    <property type="component" value="Unassembled WGS sequence"/>
</dbReference>
<dbReference type="InterPro" id="IPR002401">
    <property type="entry name" value="Cyt_P450_E_grp-I"/>
</dbReference>
<dbReference type="PRINTS" id="PR00463">
    <property type="entry name" value="EP450I"/>
</dbReference>
<sequence length="245" mass="28117">MRKLLRRIELGEREGPRPDLMEGLLRKKSEWNLSLEELEANASILIVAGSETTATLLSGVTYLLLKNPEKMAALVREVRTAFRSEDDINLTSVTGLPYMLACLNEALRMYPPAPIGLPRTTPEGGATVLGEFIPEKTTVVIYHWAMYHNERNFKNPFLFHPERFLGDPEYASDRREALQPFQVGPRKCLGRNLAYAEMKTILARLLWKFDLVLADDSQQWMERQKIFILWERGPLNVYLKPVARS</sequence>
<evidence type="ECO:0000313" key="10">
    <source>
        <dbReference type="Proteomes" id="UP000007174"/>
    </source>
</evidence>
<dbReference type="STRING" id="759273.H1VP53"/>
<dbReference type="SUPFAM" id="SSF48264">
    <property type="entry name" value="Cytochrome P450"/>
    <property type="match status" value="1"/>
</dbReference>
<evidence type="ECO:0000313" key="9">
    <source>
        <dbReference type="EMBL" id="CCF42007.1"/>
    </source>
</evidence>
<dbReference type="GO" id="GO:0020037">
    <property type="term" value="F:heme binding"/>
    <property type="evidence" value="ECO:0007669"/>
    <property type="project" value="InterPro"/>
</dbReference>
<evidence type="ECO:0000256" key="4">
    <source>
        <dbReference type="ARBA" id="ARBA00022723"/>
    </source>
</evidence>
<dbReference type="PRINTS" id="PR00385">
    <property type="entry name" value="P450"/>
</dbReference>
<keyword evidence="3 8" id="KW-0349">Heme</keyword>
<keyword evidence="4 8" id="KW-0479">Metal-binding</keyword>
<dbReference type="VEuPathDB" id="FungiDB:CH63R_05901"/>
<evidence type="ECO:0000256" key="7">
    <source>
        <dbReference type="ARBA" id="ARBA00023033"/>
    </source>
</evidence>
<organism evidence="9 10">
    <name type="scientific">Colletotrichum higginsianum (strain IMI 349063)</name>
    <name type="common">Crucifer anthracnose fungus</name>
    <dbReference type="NCBI Taxonomy" id="759273"/>
    <lineage>
        <taxon>Eukaryota</taxon>
        <taxon>Fungi</taxon>
        <taxon>Dikarya</taxon>
        <taxon>Ascomycota</taxon>
        <taxon>Pezizomycotina</taxon>
        <taxon>Sordariomycetes</taxon>
        <taxon>Hypocreomycetidae</taxon>
        <taxon>Glomerellales</taxon>
        <taxon>Glomerellaceae</taxon>
        <taxon>Colletotrichum</taxon>
        <taxon>Colletotrichum destructivum species complex</taxon>
    </lineage>
</organism>
<evidence type="ECO:0000256" key="1">
    <source>
        <dbReference type="ARBA" id="ARBA00001971"/>
    </source>
</evidence>
<proteinExistence type="inferred from homology"/>
<gene>
    <name evidence="9" type="ORF">CH063_12116</name>
</gene>
<dbReference type="PANTHER" id="PTHR24305:SF230">
    <property type="entry name" value="P450, PUTATIVE (EUROFUNG)-RELATED"/>
    <property type="match status" value="1"/>
</dbReference>
<feature type="binding site" description="axial binding residue" evidence="8">
    <location>
        <position position="188"/>
    </location>
    <ligand>
        <name>heme</name>
        <dbReference type="ChEBI" id="CHEBI:30413"/>
    </ligand>
    <ligandPart>
        <name>Fe</name>
        <dbReference type="ChEBI" id="CHEBI:18248"/>
    </ligandPart>
</feature>
<evidence type="ECO:0000256" key="2">
    <source>
        <dbReference type="ARBA" id="ARBA00010617"/>
    </source>
</evidence>
<dbReference type="eggNOG" id="KOG0157">
    <property type="taxonomic scope" value="Eukaryota"/>
</dbReference>
<keyword evidence="7" id="KW-0503">Monooxygenase</keyword>